<evidence type="ECO:0000313" key="2">
    <source>
        <dbReference type="EMBL" id="RPD53761.1"/>
    </source>
</evidence>
<evidence type="ECO:0000313" key="3">
    <source>
        <dbReference type="Proteomes" id="UP000313359"/>
    </source>
</evidence>
<evidence type="ECO:0000256" key="1">
    <source>
        <dbReference type="SAM" id="MobiDB-lite"/>
    </source>
</evidence>
<proteinExistence type="predicted"/>
<feature type="compositionally biased region" description="Basic and acidic residues" evidence="1">
    <location>
        <begin position="46"/>
        <end position="73"/>
    </location>
</feature>
<dbReference type="EMBL" id="ML122316">
    <property type="protein sequence ID" value="RPD53761.1"/>
    <property type="molecule type" value="Genomic_DNA"/>
</dbReference>
<accession>A0A5C2RRL1</accession>
<keyword evidence="3" id="KW-1185">Reference proteome</keyword>
<protein>
    <submittedName>
        <fullName evidence="2">Uncharacterized protein</fullName>
    </submittedName>
</protein>
<dbReference type="OrthoDB" id="3269435at2759"/>
<organism evidence="2 3">
    <name type="scientific">Lentinus tigrinus ALCF2SS1-6</name>
    <dbReference type="NCBI Taxonomy" id="1328759"/>
    <lineage>
        <taxon>Eukaryota</taxon>
        <taxon>Fungi</taxon>
        <taxon>Dikarya</taxon>
        <taxon>Basidiomycota</taxon>
        <taxon>Agaricomycotina</taxon>
        <taxon>Agaricomycetes</taxon>
        <taxon>Polyporales</taxon>
        <taxon>Polyporaceae</taxon>
        <taxon>Lentinus</taxon>
    </lineage>
</organism>
<sequence length="143" mass="16350">MPTHGSGSNTGSMSFVRRLVISRLKAAKAECDKELPRVINSMTAFSEERPREGDHEQEAKPEQRELDRERDREAQAGDVVFLHEAFVLQPEEPRSALQFDQISSDGGQFTGHPNVCEVLVQRVQNMVRAWEGHPDRYGRNWYV</sequence>
<dbReference type="Proteomes" id="UP000313359">
    <property type="component" value="Unassembled WGS sequence"/>
</dbReference>
<dbReference type="AlphaFoldDB" id="A0A5C2RRL1"/>
<gene>
    <name evidence="2" type="ORF">L227DRAFT_616756</name>
</gene>
<name>A0A5C2RRL1_9APHY</name>
<dbReference type="STRING" id="1328759.A0A5C2RRL1"/>
<reference evidence="2" key="1">
    <citation type="journal article" date="2018" name="Genome Biol. Evol.">
        <title>Genomics and development of Lentinus tigrinus, a white-rot wood-decaying mushroom with dimorphic fruiting bodies.</title>
        <authorList>
            <person name="Wu B."/>
            <person name="Xu Z."/>
            <person name="Knudson A."/>
            <person name="Carlson A."/>
            <person name="Chen N."/>
            <person name="Kovaka S."/>
            <person name="LaButti K."/>
            <person name="Lipzen A."/>
            <person name="Pennachio C."/>
            <person name="Riley R."/>
            <person name="Schakwitz W."/>
            <person name="Umezawa K."/>
            <person name="Ohm R.A."/>
            <person name="Grigoriev I.V."/>
            <person name="Nagy L.G."/>
            <person name="Gibbons J."/>
            <person name="Hibbett D."/>
        </authorList>
    </citation>
    <scope>NUCLEOTIDE SEQUENCE [LARGE SCALE GENOMIC DNA]</scope>
    <source>
        <strain evidence="2">ALCF2SS1-6</strain>
    </source>
</reference>
<feature type="region of interest" description="Disordered" evidence="1">
    <location>
        <begin position="42"/>
        <end position="73"/>
    </location>
</feature>